<feature type="non-terminal residue" evidence="8">
    <location>
        <position position="274"/>
    </location>
</feature>
<dbReference type="InterPro" id="IPR006311">
    <property type="entry name" value="TAT_signal"/>
</dbReference>
<evidence type="ECO:0000259" key="7">
    <source>
        <dbReference type="Pfam" id="PF01593"/>
    </source>
</evidence>
<dbReference type="GO" id="GO:0050361">
    <property type="term" value="F:tryptophan 2-monooxygenase activity"/>
    <property type="evidence" value="ECO:0007669"/>
    <property type="project" value="UniProtKB-EC"/>
</dbReference>
<comment type="catalytic activity">
    <reaction evidence="6">
        <text>L-tryptophan + O2 = indole-3-acetamide + CO2 + H2O</text>
        <dbReference type="Rhea" id="RHEA:16165"/>
        <dbReference type="ChEBI" id="CHEBI:15377"/>
        <dbReference type="ChEBI" id="CHEBI:15379"/>
        <dbReference type="ChEBI" id="CHEBI:16031"/>
        <dbReference type="ChEBI" id="CHEBI:16526"/>
        <dbReference type="ChEBI" id="CHEBI:57912"/>
        <dbReference type="EC" id="1.13.12.3"/>
    </reaction>
</comment>
<evidence type="ECO:0000256" key="6">
    <source>
        <dbReference type="ARBA" id="ARBA00047321"/>
    </source>
</evidence>
<comment type="pathway">
    <text evidence="1">Plant hormone metabolism; auxin biosynthesis.</text>
</comment>
<name>A0A7V8NTW0_9BACT</name>
<dbReference type="PROSITE" id="PS51318">
    <property type="entry name" value="TAT"/>
    <property type="match status" value="1"/>
</dbReference>
<dbReference type="Proteomes" id="UP000567293">
    <property type="component" value="Unassembled WGS sequence"/>
</dbReference>
<protein>
    <recommendedName>
        <fullName evidence="4">Tryptophan 2-monooxygenase</fullName>
        <ecNumber evidence="3">1.13.12.3</ecNumber>
    </recommendedName>
</protein>
<reference evidence="8" key="1">
    <citation type="submission" date="2020-06" db="EMBL/GenBank/DDBJ databases">
        <title>Legume-microbial interactions unlock mineral nutrients during tropical forest succession.</title>
        <authorList>
            <person name="Epihov D.Z."/>
        </authorList>
    </citation>
    <scope>NUCLEOTIDE SEQUENCE [LARGE SCALE GENOMIC DNA]</scope>
    <source>
        <strain evidence="8">Pan2503</strain>
    </source>
</reference>
<dbReference type="Gene3D" id="3.50.50.60">
    <property type="entry name" value="FAD/NAD(P)-binding domain"/>
    <property type="match status" value="1"/>
</dbReference>
<dbReference type="InterPro" id="IPR002937">
    <property type="entry name" value="Amino_oxidase"/>
</dbReference>
<evidence type="ECO:0000313" key="8">
    <source>
        <dbReference type="EMBL" id="MBA0087439.1"/>
    </source>
</evidence>
<evidence type="ECO:0000256" key="5">
    <source>
        <dbReference type="ARBA" id="ARBA00023070"/>
    </source>
</evidence>
<dbReference type="SUPFAM" id="SSF51905">
    <property type="entry name" value="FAD/NAD(P)-binding domain"/>
    <property type="match status" value="1"/>
</dbReference>
<dbReference type="Gene3D" id="3.90.660.10">
    <property type="match status" value="1"/>
</dbReference>
<dbReference type="PANTHER" id="PTHR10742">
    <property type="entry name" value="FLAVIN MONOAMINE OXIDASE"/>
    <property type="match status" value="1"/>
</dbReference>
<sequence>MAATRRDFLMRVAGAGGYSATFVTLQTLGLMPLAVSAAPKLQLAPGVGKGIKVVVLGAGIAGLVSAYEMGKAGFQCTVLEARDRPGGRVWTVRGGDIVDSIGEARQIASFAGGNYFNAGAARIPSIHKTILGYCKDLGIALEVEINSSRSTLLVNDRDFGGKPVEQRQAINDTRGHVSELLAKCVTRGALDQELTGEDRERMLGFLRAYGDLTSGLVYEGSERAGFARPPRAGSDAGELRPPLDLHTLLDARFWNAMLFEEGLDYQATMFQPVG</sequence>
<dbReference type="InterPro" id="IPR036188">
    <property type="entry name" value="FAD/NAD-bd_sf"/>
</dbReference>
<dbReference type="Gene3D" id="1.20.1440.240">
    <property type="match status" value="1"/>
</dbReference>
<dbReference type="InterPro" id="IPR050281">
    <property type="entry name" value="Flavin_monoamine_oxidase"/>
</dbReference>
<evidence type="ECO:0000256" key="4">
    <source>
        <dbReference type="ARBA" id="ARBA00017871"/>
    </source>
</evidence>
<keyword evidence="5" id="KW-0073">Auxin biosynthesis</keyword>
<dbReference type="AlphaFoldDB" id="A0A7V8NTW0"/>
<dbReference type="Pfam" id="PF01593">
    <property type="entry name" value="Amino_oxidase"/>
    <property type="match status" value="1"/>
</dbReference>
<accession>A0A7V8NTW0</accession>
<evidence type="ECO:0000313" key="9">
    <source>
        <dbReference type="Proteomes" id="UP000567293"/>
    </source>
</evidence>
<feature type="domain" description="Amine oxidase" evidence="7">
    <location>
        <begin position="60"/>
        <end position="159"/>
    </location>
</feature>
<evidence type="ECO:0000256" key="2">
    <source>
        <dbReference type="ARBA" id="ARBA00005833"/>
    </source>
</evidence>
<dbReference type="EC" id="1.13.12.3" evidence="3"/>
<keyword evidence="9" id="KW-1185">Reference proteome</keyword>
<evidence type="ECO:0000256" key="1">
    <source>
        <dbReference type="ARBA" id="ARBA00004814"/>
    </source>
</evidence>
<evidence type="ECO:0000256" key="3">
    <source>
        <dbReference type="ARBA" id="ARBA00012535"/>
    </source>
</evidence>
<dbReference type="GO" id="GO:0009851">
    <property type="term" value="P:auxin biosynthetic process"/>
    <property type="evidence" value="ECO:0007669"/>
    <property type="project" value="UniProtKB-KW"/>
</dbReference>
<dbReference type="PANTHER" id="PTHR10742:SF410">
    <property type="entry name" value="LYSINE-SPECIFIC HISTONE DEMETHYLASE 2"/>
    <property type="match status" value="1"/>
</dbReference>
<gene>
    <name evidence="8" type="ORF">HRJ53_20840</name>
</gene>
<proteinExistence type="inferred from homology"/>
<organism evidence="8 9">
    <name type="scientific">Candidatus Acidiferrum panamense</name>
    <dbReference type="NCBI Taxonomy" id="2741543"/>
    <lineage>
        <taxon>Bacteria</taxon>
        <taxon>Pseudomonadati</taxon>
        <taxon>Acidobacteriota</taxon>
        <taxon>Terriglobia</taxon>
        <taxon>Candidatus Acidiferrales</taxon>
        <taxon>Candidatus Acidiferrum</taxon>
    </lineage>
</organism>
<comment type="similarity">
    <text evidence="2">Belongs to the tryptophan 2-monooxygenase family.</text>
</comment>
<dbReference type="EMBL" id="JACDQQ010002005">
    <property type="protein sequence ID" value="MBA0087439.1"/>
    <property type="molecule type" value="Genomic_DNA"/>
</dbReference>
<comment type="caution">
    <text evidence="8">The sequence shown here is derived from an EMBL/GenBank/DDBJ whole genome shotgun (WGS) entry which is preliminary data.</text>
</comment>